<keyword evidence="8" id="KW-0282">Flagellum</keyword>
<evidence type="ECO:0000313" key="9">
    <source>
        <dbReference type="Proteomes" id="UP001235269"/>
    </source>
</evidence>
<feature type="region of interest" description="Disordered" evidence="6">
    <location>
        <begin position="336"/>
        <end position="384"/>
    </location>
</feature>
<evidence type="ECO:0000256" key="5">
    <source>
        <dbReference type="ARBA" id="ARBA00023136"/>
    </source>
</evidence>
<dbReference type="EMBL" id="JAUSWH010000001">
    <property type="protein sequence ID" value="MDQ0453834.1"/>
    <property type="molecule type" value="Genomic_DNA"/>
</dbReference>
<organism evidence="8 9">
    <name type="scientific">Rhizobium paknamense</name>
    <dbReference type="NCBI Taxonomy" id="1206817"/>
    <lineage>
        <taxon>Bacteria</taxon>
        <taxon>Pseudomonadati</taxon>
        <taxon>Pseudomonadota</taxon>
        <taxon>Alphaproteobacteria</taxon>
        <taxon>Hyphomicrobiales</taxon>
        <taxon>Rhizobiaceae</taxon>
        <taxon>Rhizobium/Agrobacterium group</taxon>
        <taxon>Rhizobium</taxon>
    </lineage>
</organism>
<gene>
    <name evidence="8" type="ORF">QO005_000149</name>
</gene>
<name>A0ABU0I9D6_9HYPH</name>
<comment type="caution">
    <text evidence="8">The sequence shown here is derived from an EMBL/GenBank/DDBJ whole genome shotgun (WGS) entry which is preliminary data.</text>
</comment>
<feature type="compositionally biased region" description="Low complexity" evidence="6">
    <location>
        <begin position="185"/>
        <end position="238"/>
    </location>
</feature>
<feature type="region of interest" description="Disordered" evidence="6">
    <location>
        <begin position="145"/>
        <end position="321"/>
    </location>
</feature>
<feature type="transmembrane region" description="Helical" evidence="7">
    <location>
        <begin position="12"/>
        <end position="34"/>
    </location>
</feature>
<evidence type="ECO:0000256" key="6">
    <source>
        <dbReference type="SAM" id="MobiDB-lite"/>
    </source>
</evidence>
<keyword evidence="2" id="KW-1003">Cell membrane</keyword>
<keyword evidence="5 7" id="KW-0472">Membrane</keyword>
<keyword evidence="3 7" id="KW-0812">Transmembrane</keyword>
<comment type="subcellular location">
    <subcellularLocation>
        <location evidence="1">Cell membrane</location>
    </subcellularLocation>
</comment>
<evidence type="ECO:0000256" key="4">
    <source>
        <dbReference type="ARBA" id="ARBA00022989"/>
    </source>
</evidence>
<evidence type="ECO:0000256" key="2">
    <source>
        <dbReference type="ARBA" id="ARBA00022475"/>
    </source>
</evidence>
<keyword evidence="8" id="KW-0969">Cilium</keyword>
<evidence type="ECO:0000256" key="3">
    <source>
        <dbReference type="ARBA" id="ARBA00022692"/>
    </source>
</evidence>
<accession>A0ABU0I9D6</accession>
<keyword evidence="4 7" id="KW-1133">Transmembrane helix</keyword>
<dbReference type="RefSeq" id="WP_307156066.1">
    <property type="nucleotide sequence ID" value="NZ_JAUSWH010000001.1"/>
</dbReference>
<dbReference type="Pfam" id="PF04347">
    <property type="entry name" value="FliO"/>
    <property type="match status" value="1"/>
</dbReference>
<dbReference type="Proteomes" id="UP001235269">
    <property type="component" value="Unassembled WGS sequence"/>
</dbReference>
<reference evidence="8 9" key="1">
    <citation type="submission" date="2023-07" db="EMBL/GenBank/DDBJ databases">
        <title>Genomic Encyclopedia of Type Strains, Phase IV (KMG-IV): sequencing the most valuable type-strain genomes for metagenomic binning, comparative biology and taxonomic classification.</title>
        <authorList>
            <person name="Goeker M."/>
        </authorList>
    </citation>
    <scope>NUCLEOTIDE SEQUENCE [LARGE SCALE GENOMIC DNA]</scope>
    <source>
        <strain evidence="8 9">DSM 100301</strain>
    </source>
</reference>
<evidence type="ECO:0000256" key="1">
    <source>
        <dbReference type="ARBA" id="ARBA00004236"/>
    </source>
</evidence>
<protein>
    <submittedName>
        <fullName evidence="8">Flagellar biogenesis protein FliO</fullName>
    </submittedName>
</protein>
<dbReference type="InterPro" id="IPR022781">
    <property type="entry name" value="Flagellar_biosynth_FliO"/>
</dbReference>
<keyword evidence="9" id="KW-1185">Reference proteome</keyword>
<feature type="compositionally biased region" description="Low complexity" evidence="6">
    <location>
        <begin position="349"/>
        <end position="361"/>
    </location>
</feature>
<proteinExistence type="predicted"/>
<sequence length="400" mass="42431">MMDDIMNAYGGRFLIAALGVFLALAVLVVVLWILKNRAPSPFVRGGRNRQPRLQVLDAAAVDARRRLVLVRRDNIEHLILIGGPSDIVIESGIGEPKTYLAGELATQAALAARQPEQLAASPLTVTDQQQTEQQIAPRALAPEAPAQPIIPPAPAEKAQKPVPSVKPQEPRPAAQATAPVKAEPRPAASPRAPEPPAATAVAKAEAAVARTTPSVEADPVVREAAVPPVAAPEVTAQPPQKPEASRNEPVKAEPAPPAPEAAKTEVQPEPVAAPLKSEDASAILDAARDRVLTPKVQPFPPERFAARPAAPEPQARPEPDDAKLRSEFEKILDAQMQTEADITPPRPARPTIEPPVARAVPPIRPPQPAGQSTVEKEKPADGNLQDEIARIFGEMNATKN</sequence>
<evidence type="ECO:0000313" key="8">
    <source>
        <dbReference type="EMBL" id="MDQ0453834.1"/>
    </source>
</evidence>
<evidence type="ECO:0000256" key="7">
    <source>
        <dbReference type="SAM" id="Phobius"/>
    </source>
</evidence>
<keyword evidence="8" id="KW-0966">Cell projection</keyword>